<gene>
    <name evidence="1" type="ORF">AADG42_06250</name>
</gene>
<reference evidence="1 2" key="1">
    <citation type="submission" date="2024-04" db="EMBL/GenBank/DDBJ databases">
        <title>Isolation of an actinomycete strain from pig manure.</title>
        <authorList>
            <person name="Gong T."/>
            <person name="Yu Z."/>
            <person name="An M."/>
            <person name="Wei C."/>
            <person name="Yang W."/>
            <person name="Liu L."/>
        </authorList>
    </citation>
    <scope>NUCLEOTIDE SEQUENCE [LARGE SCALE GENOMIC DNA]</scope>
    <source>
        <strain evidence="1 2">ZF39</strain>
    </source>
</reference>
<organism evidence="1 2">
    <name type="scientific">Ammonicoccus fulvus</name>
    <dbReference type="NCBI Taxonomy" id="3138240"/>
    <lineage>
        <taxon>Bacteria</taxon>
        <taxon>Bacillati</taxon>
        <taxon>Actinomycetota</taxon>
        <taxon>Actinomycetes</taxon>
        <taxon>Propionibacteriales</taxon>
        <taxon>Propionibacteriaceae</taxon>
        <taxon>Ammonicoccus</taxon>
    </lineage>
</organism>
<dbReference type="Gene3D" id="2.20.25.10">
    <property type="match status" value="1"/>
</dbReference>
<accession>A0ABZ3FQM0</accession>
<name>A0ABZ3FQM0_9ACTN</name>
<sequence length="67" mass="7315">MDLDPRVYEALACPNCHAPFAIDPDSDEFVCTGPGCGLIYPFRDGFPHLLIDEARQPGADERVADHG</sequence>
<protein>
    <submittedName>
        <fullName evidence="1">Trm112 family protein</fullName>
    </submittedName>
</protein>
<dbReference type="EMBL" id="CP154795">
    <property type="protein sequence ID" value="XAN06921.1"/>
    <property type="molecule type" value="Genomic_DNA"/>
</dbReference>
<evidence type="ECO:0000313" key="2">
    <source>
        <dbReference type="Proteomes" id="UP001442841"/>
    </source>
</evidence>
<dbReference type="InterPro" id="IPR005651">
    <property type="entry name" value="Trm112-like"/>
</dbReference>
<dbReference type="RefSeq" id="WP_425308362.1">
    <property type="nucleotide sequence ID" value="NZ_CP154795.1"/>
</dbReference>
<dbReference type="SUPFAM" id="SSF158997">
    <property type="entry name" value="Trm112p-like"/>
    <property type="match status" value="1"/>
</dbReference>
<dbReference type="Pfam" id="PF03966">
    <property type="entry name" value="Trm112p"/>
    <property type="match status" value="1"/>
</dbReference>
<proteinExistence type="predicted"/>
<keyword evidence="2" id="KW-1185">Reference proteome</keyword>
<evidence type="ECO:0000313" key="1">
    <source>
        <dbReference type="EMBL" id="XAN06921.1"/>
    </source>
</evidence>
<dbReference type="Proteomes" id="UP001442841">
    <property type="component" value="Chromosome"/>
</dbReference>